<dbReference type="Proteomes" id="UP000077202">
    <property type="component" value="Unassembled WGS sequence"/>
</dbReference>
<dbReference type="AlphaFoldDB" id="A0A176VQ09"/>
<feature type="region of interest" description="Disordered" evidence="1">
    <location>
        <begin position="151"/>
        <end position="173"/>
    </location>
</feature>
<dbReference type="EMBL" id="LVLJ01002972">
    <property type="protein sequence ID" value="OAE23000.1"/>
    <property type="molecule type" value="Genomic_DNA"/>
</dbReference>
<evidence type="ECO:0000256" key="1">
    <source>
        <dbReference type="SAM" id="MobiDB-lite"/>
    </source>
</evidence>
<organism evidence="2 3">
    <name type="scientific">Marchantia polymorpha subsp. ruderalis</name>
    <dbReference type="NCBI Taxonomy" id="1480154"/>
    <lineage>
        <taxon>Eukaryota</taxon>
        <taxon>Viridiplantae</taxon>
        <taxon>Streptophyta</taxon>
        <taxon>Embryophyta</taxon>
        <taxon>Marchantiophyta</taxon>
        <taxon>Marchantiopsida</taxon>
        <taxon>Marchantiidae</taxon>
        <taxon>Marchantiales</taxon>
        <taxon>Marchantiaceae</taxon>
        <taxon>Marchantia</taxon>
    </lineage>
</organism>
<accession>A0A176VQ09</accession>
<proteinExistence type="predicted"/>
<comment type="caution">
    <text evidence="2">The sequence shown here is derived from an EMBL/GenBank/DDBJ whole genome shotgun (WGS) entry which is preliminary data.</text>
</comment>
<reference evidence="2" key="1">
    <citation type="submission" date="2016-03" db="EMBL/GenBank/DDBJ databases">
        <title>Mechanisms controlling the formation of the plant cell surface in tip-growing cells are functionally conserved among land plants.</title>
        <authorList>
            <person name="Honkanen S."/>
            <person name="Jones V.A."/>
            <person name="Morieri G."/>
            <person name="Champion C."/>
            <person name="Hetherington A.J."/>
            <person name="Kelly S."/>
            <person name="Saint-Marcoux D."/>
            <person name="Proust H."/>
            <person name="Prescott H."/>
            <person name="Dolan L."/>
        </authorList>
    </citation>
    <scope>NUCLEOTIDE SEQUENCE [LARGE SCALE GENOMIC DNA]</scope>
    <source>
        <tissue evidence="2">Whole gametophyte</tissue>
    </source>
</reference>
<evidence type="ECO:0000313" key="2">
    <source>
        <dbReference type="EMBL" id="OAE23000.1"/>
    </source>
</evidence>
<keyword evidence="3" id="KW-1185">Reference proteome</keyword>
<name>A0A176VQ09_MARPO</name>
<gene>
    <name evidence="2" type="ORF">AXG93_1231s1130</name>
</gene>
<protein>
    <submittedName>
        <fullName evidence="2">Uncharacterized protein</fullName>
    </submittedName>
</protein>
<evidence type="ECO:0000313" key="3">
    <source>
        <dbReference type="Proteomes" id="UP000077202"/>
    </source>
</evidence>
<sequence>MGEPVQRSDLQSGREGKGSHQIQCAVEKFSDCLAALAIAWCHSRGTQKEKTNLRKGHMLAQWIALGRVEWSGVESAWRNAVKSGVPRRLEERSCPCNSPLLRGSAGDAVKIPTMVAHMVSRGTGTSKVIRLQNSGQQRLLNIENHVDQAKLPKGWEDETDGADRRSEKASFSA</sequence>